<dbReference type="Gene3D" id="3.90.550.10">
    <property type="entry name" value="Spore Coat Polysaccharide Biosynthesis Protein SpsA, Chain A"/>
    <property type="match status" value="1"/>
</dbReference>
<dbReference type="AlphaFoldDB" id="A0A9D2KUD8"/>
<organism evidence="2 3">
    <name type="scientific">Candidatus Bacteroides intestinavium</name>
    <dbReference type="NCBI Taxonomy" id="2838469"/>
    <lineage>
        <taxon>Bacteria</taxon>
        <taxon>Pseudomonadati</taxon>
        <taxon>Bacteroidota</taxon>
        <taxon>Bacteroidia</taxon>
        <taxon>Bacteroidales</taxon>
        <taxon>Bacteroidaceae</taxon>
        <taxon>Bacteroides</taxon>
    </lineage>
</organism>
<protein>
    <submittedName>
        <fullName evidence="2">Glycosyltransferase</fullName>
    </submittedName>
</protein>
<evidence type="ECO:0000313" key="2">
    <source>
        <dbReference type="EMBL" id="HJA84049.1"/>
    </source>
</evidence>
<gene>
    <name evidence="2" type="ORF">H9785_08790</name>
</gene>
<dbReference type="Pfam" id="PF00535">
    <property type="entry name" value="Glycos_transf_2"/>
    <property type="match status" value="1"/>
</dbReference>
<sequence length="327" mass="37919">MMKQNPLVSVIVPNYNYARFLRQRIDSILLQDFTDYELILLDDASSDDSRSILESYRSNPHTACIVCNEQNSGSPFSQWQKGLSLARGKYVWIAESDDYAASSFLRETVDVMERHPEAVICFAGSSRIDPHGHLLKKDNDYWSRNPMLHRRGYRVLDGMAYIVHNLYWRNYIYNASGALFKKDALKDVDLSSCTAMHCCGDWLFWAKLAAHGQVIEIYKKLNYFRSHEVSASTQGRRTGTALKEDFRVVKDLEEAFPTIGIYRRTLRRGQFYKHIRRMHASPTVKQELFDALNDTLGGSMKDYLLERANRYAGFLCPFLLTDKRHRL</sequence>
<dbReference type="PANTHER" id="PTHR43685:SF11">
    <property type="entry name" value="GLYCOSYLTRANSFERASE TAGX-RELATED"/>
    <property type="match status" value="1"/>
</dbReference>
<feature type="domain" description="Glycosyltransferase 2-like" evidence="1">
    <location>
        <begin position="9"/>
        <end position="187"/>
    </location>
</feature>
<dbReference type="EMBL" id="DWZE01000104">
    <property type="protein sequence ID" value="HJA84049.1"/>
    <property type="molecule type" value="Genomic_DNA"/>
</dbReference>
<reference evidence="2" key="1">
    <citation type="journal article" date="2021" name="PeerJ">
        <title>Extensive microbial diversity within the chicken gut microbiome revealed by metagenomics and culture.</title>
        <authorList>
            <person name="Gilroy R."/>
            <person name="Ravi A."/>
            <person name="Getino M."/>
            <person name="Pursley I."/>
            <person name="Horton D.L."/>
            <person name="Alikhan N.F."/>
            <person name="Baker D."/>
            <person name="Gharbi K."/>
            <person name="Hall N."/>
            <person name="Watson M."/>
            <person name="Adriaenssens E.M."/>
            <person name="Foster-Nyarko E."/>
            <person name="Jarju S."/>
            <person name="Secka A."/>
            <person name="Antonio M."/>
            <person name="Oren A."/>
            <person name="Chaudhuri R.R."/>
            <person name="La Ragione R."/>
            <person name="Hildebrand F."/>
            <person name="Pallen M.J."/>
        </authorList>
    </citation>
    <scope>NUCLEOTIDE SEQUENCE</scope>
    <source>
        <strain evidence="2">ChiHecec1B25-7008</strain>
    </source>
</reference>
<proteinExistence type="predicted"/>
<accession>A0A9D2KUD8</accession>
<evidence type="ECO:0000313" key="3">
    <source>
        <dbReference type="Proteomes" id="UP000823860"/>
    </source>
</evidence>
<dbReference type="InterPro" id="IPR050834">
    <property type="entry name" value="Glycosyltransf_2"/>
</dbReference>
<dbReference type="InterPro" id="IPR029044">
    <property type="entry name" value="Nucleotide-diphossugar_trans"/>
</dbReference>
<dbReference type="SUPFAM" id="SSF53448">
    <property type="entry name" value="Nucleotide-diphospho-sugar transferases"/>
    <property type="match status" value="1"/>
</dbReference>
<comment type="caution">
    <text evidence="2">The sequence shown here is derived from an EMBL/GenBank/DDBJ whole genome shotgun (WGS) entry which is preliminary data.</text>
</comment>
<dbReference type="PANTHER" id="PTHR43685">
    <property type="entry name" value="GLYCOSYLTRANSFERASE"/>
    <property type="match status" value="1"/>
</dbReference>
<evidence type="ECO:0000259" key="1">
    <source>
        <dbReference type="Pfam" id="PF00535"/>
    </source>
</evidence>
<name>A0A9D2KUD8_9BACE</name>
<dbReference type="Proteomes" id="UP000823860">
    <property type="component" value="Unassembled WGS sequence"/>
</dbReference>
<dbReference type="InterPro" id="IPR001173">
    <property type="entry name" value="Glyco_trans_2-like"/>
</dbReference>
<reference evidence="2" key="2">
    <citation type="submission" date="2021-04" db="EMBL/GenBank/DDBJ databases">
        <authorList>
            <person name="Gilroy R."/>
        </authorList>
    </citation>
    <scope>NUCLEOTIDE SEQUENCE</scope>
    <source>
        <strain evidence="2">ChiHecec1B25-7008</strain>
    </source>
</reference>
<dbReference type="CDD" id="cd00761">
    <property type="entry name" value="Glyco_tranf_GTA_type"/>
    <property type="match status" value="1"/>
</dbReference>